<proteinExistence type="predicted"/>
<dbReference type="OrthoDB" id="432246at2759"/>
<reference evidence="1" key="1">
    <citation type="submission" date="2021-02" db="EMBL/GenBank/DDBJ databases">
        <authorList>
            <person name="Dougan E. K."/>
            <person name="Rhodes N."/>
            <person name="Thang M."/>
            <person name="Chan C."/>
        </authorList>
    </citation>
    <scope>NUCLEOTIDE SEQUENCE</scope>
</reference>
<keyword evidence="2" id="KW-1185">Reference proteome</keyword>
<protein>
    <submittedName>
        <fullName evidence="1">PmpB protein</fullName>
    </submittedName>
</protein>
<evidence type="ECO:0000313" key="2">
    <source>
        <dbReference type="Proteomes" id="UP000601435"/>
    </source>
</evidence>
<dbReference type="Proteomes" id="UP000601435">
    <property type="component" value="Unassembled WGS sequence"/>
</dbReference>
<comment type="caution">
    <text evidence="1">The sequence shown here is derived from an EMBL/GenBank/DDBJ whole genome shotgun (WGS) entry which is preliminary data.</text>
</comment>
<organism evidence="1 2">
    <name type="scientific">Symbiodinium necroappetens</name>
    <dbReference type="NCBI Taxonomy" id="1628268"/>
    <lineage>
        <taxon>Eukaryota</taxon>
        <taxon>Sar</taxon>
        <taxon>Alveolata</taxon>
        <taxon>Dinophyceae</taxon>
        <taxon>Suessiales</taxon>
        <taxon>Symbiodiniaceae</taxon>
        <taxon>Symbiodinium</taxon>
    </lineage>
</organism>
<sequence length="396" mass="40746">MEFALCRAKAGGGGALRVESDFIQHAGSMKFRSCAATEDGGAMNLGKSLTATGAMEFYACHADGDGGAIKLQGDLLQQADGNMSFALCTARRGGAVSAYRLEASSTMEFKVVQLSLRLTSLRKPAVQTLSHAPLETEALWKSAVTLFVTACAALNLAMRNKAAEMKGSALEVLGDFLVPHLPTDCPDGVLDLTGTYVVDWVSTFDGNCKIRGKGAAVLIREPLVVEGAVEFLGLITFIGLSPMEQACVTVHGSITIGGTSDEANILFTDCHNQGNTSAGGALHIAEGLTVVSGVLEIERSSSVKGGAGVYIDNGNLRQAGGMIKIKASTSEGNGGGLLISKGSLVQADGQISCHKCSAKRGGCMALNGVHNYSLQTNGSIEAEGCTAAAGAGSQSF</sequence>
<name>A0A812LCN7_9DINO</name>
<dbReference type="EMBL" id="CAJNJA010009279">
    <property type="protein sequence ID" value="CAE7245088.1"/>
    <property type="molecule type" value="Genomic_DNA"/>
</dbReference>
<gene>
    <name evidence="1" type="primary">pmpB</name>
    <name evidence="1" type="ORF">SNEC2469_LOCUS4717</name>
</gene>
<dbReference type="AlphaFoldDB" id="A0A812LCN7"/>
<accession>A0A812LCN7</accession>
<evidence type="ECO:0000313" key="1">
    <source>
        <dbReference type="EMBL" id="CAE7245088.1"/>
    </source>
</evidence>